<dbReference type="InterPro" id="IPR013783">
    <property type="entry name" value="Ig-like_fold"/>
</dbReference>
<accession>G8QZJ1</accession>
<evidence type="ECO:0000259" key="4">
    <source>
        <dbReference type="SMART" id="SM00409"/>
    </source>
</evidence>
<keyword evidence="1 3" id="KW-0732">Signal</keyword>
<dbReference type="AlphaFoldDB" id="G8QZJ1"/>
<dbReference type="eggNOG" id="COG5492">
    <property type="taxonomic scope" value="Bacteria"/>
</dbReference>
<dbReference type="Gene3D" id="2.60.40.10">
    <property type="entry name" value="Immunoglobulins"/>
    <property type="match status" value="2"/>
</dbReference>
<evidence type="ECO:0008006" key="8">
    <source>
        <dbReference type="Google" id="ProtNLM"/>
    </source>
</evidence>
<dbReference type="SMART" id="SM00560">
    <property type="entry name" value="LamGL"/>
    <property type="match status" value="1"/>
</dbReference>
<dbReference type="Pfam" id="PF13385">
    <property type="entry name" value="Laminin_G_3"/>
    <property type="match status" value="1"/>
</dbReference>
<dbReference type="EMBL" id="CP003156">
    <property type="protein sequence ID" value="AEV33644.1"/>
    <property type="molecule type" value="Genomic_DNA"/>
</dbReference>
<dbReference type="InterPro" id="IPR036179">
    <property type="entry name" value="Ig-like_dom_sf"/>
</dbReference>
<feature type="signal peptide" evidence="3">
    <location>
        <begin position="1"/>
        <end position="20"/>
    </location>
</feature>
<dbReference type="GO" id="GO:0005975">
    <property type="term" value="P:carbohydrate metabolic process"/>
    <property type="evidence" value="ECO:0007669"/>
    <property type="project" value="UniProtKB-ARBA"/>
</dbReference>
<feature type="domain" description="LamG-like jellyroll fold" evidence="5">
    <location>
        <begin position="92"/>
        <end position="228"/>
    </location>
</feature>
<name>G8QZJ1_OWEHD</name>
<evidence type="ECO:0000313" key="6">
    <source>
        <dbReference type="EMBL" id="AEV33644.1"/>
    </source>
</evidence>
<keyword evidence="7" id="KW-1185">Reference proteome</keyword>
<dbReference type="STRING" id="926562.Oweho_2680"/>
<feature type="chain" id="PRO_5003514085" description="Ig-like domain-containing protein" evidence="3">
    <location>
        <begin position="21"/>
        <end position="510"/>
    </location>
</feature>
<proteinExistence type="predicted"/>
<dbReference type="InterPro" id="IPR003599">
    <property type="entry name" value="Ig_sub"/>
</dbReference>
<dbReference type="InterPro" id="IPR013320">
    <property type="entry name" value="ConA-like_dom_sf"/>
</dbReference>
<dbReference type="SUPFAM" id="SSF48726">
    <property type="entry name" value="Immunoglobulin"/>
    <property type="match status" value="2"/>
</dbReference>
<feature type="domain" description="Immunoglobulin" evidence="4">
    <location>
        <begin position="245"/>
        <end position="329"/>
    </location>
</feature>
<sequence>MKIKYYFFLVSFFLQLSLNAQVPGYVPTQNLRAWWSFSGNTNDLSGNGNNLTNNGATLSTDRNSNSNNAYLFDGTDDFMALTNPSFAFGQDSSFTISFWSYYNQVGGWIFGHGLTQGAGGGTGKFCHFVAGTSSGDIQWRANKQGSPWLNAISPYALNTWDHWVCVYDNKVMTLYKNAVAVATQNFTYTGTQTATMPLHIGTQLTGGGTFLSGKVDDFGVWNRALTQAEITDLYNGCSATVAVQPKDVKDILGGNVKFGVSAPNAGLTFQWQKKSGSNFQNITNGGQYSGVTTDTLEVTSLTISNNGEEYRCVVNASGCSDTSAAAVIEICGFLQMPVDQTIAVGATGAFSTKVADPSSTFQWQVDKGTGFANVYPNAQYVNPTNDTLVITGVTNALNGYKYQCVITSGACTGTSDPATLTVSNVTGIEELMDLYDIKMYPNPVQEKLHITHKEQSVNMSVAVINAVGQKVYSGHLQEGNETVLNLDFLQTGNYFVKIGDVFSIPFVVKK</sequence>
<reference evidence="6 7" key="1">
    <citation type="journal article" date="2012" name="Stand. Genomic Sci.">
        <title>Genome sequence of the orange-pigmented seawater bacterium Owenweeksia hongkongensis type strain (UST20020801(T)).</title>
        <authorList>
            <person name="Riedel T."/>
            <person name="Held B."/>
            <person name="Nolan M."/>
            <person name="Lucas S."/>
            <person name="Lapidus A."/>
            <person name="Tice H."/>
            <person name="Del Rio T.G."/>
            <person name="Cheng J.F."/>
            <person name="Han C."/>
            <person name="Tapia R."/>
            <person name="Goodwin L.A."/>
            <person name="Pitluck S."/>
            <person name="Liolios K."/>
            <person name="Mavromatis K."/>
            <person name="Pagani I."/>
            <person name="Ivanova N."/>
            <person name="Mikhailova N."/>
            <person name="Pati A."/>
            <person name="Chen A."/>
            <person name="Palaniappan K."/>
            <person name="Rohde M."/>
            <person name="Tindall B.J."/>
            <person name="Detter J.C."/>
            <person name="Goker M."/>
            <person name="Woyke T."/>
            <person name="Bristow J."/>
            <person name="Eisen J.A."/>
            <person name="Markowitz V."/>
            <person name="Hugenholtz P."/>
            <person name="Klenk H.P."/>
            <person name="Kyrpides N.C."/>
        </authorList>
    </citation>
    <scope>NUCLEOTIDE SEQUENCE</scope>
    <source>
        <strain evidence="7">DSM 17368 / JCM 12287 / NRRL B-23963</strain>
    </source>
</reference>
<evidence type="ECO:0000256" key="1">
    <source>
        <dbReference type="ARBA" id="ARBA00022729"/>
    </source>
</evidence>
<dbReference type="SMART" id="SM00409">
    <property type="entry name" value="IG"/>
    <property type="match status" value="2"/>
</dbReference>
<dbReference type="InterPro" id="IPR006558">
    <property type="entry name" value="LamG-like"/>
</dbReference>
<feature type="domain" description="Immunoglobulin" evidence="4">
    <location>
        <begin position="337"/>
        <end position="423"/>
    </location>
</feature>
<dbReference type="OrthoDB" id="1081439at2"/>
<dbReference type="NCBIfam" id="TIGR04183">
    <property type="entry name" value="Por_Secre_tail"/>
    <property type="match status" value="1"/>
</dbReference>
<dbReference type="SUPFAM" id="SSF49899">
    <property type="entry name" value="Concanavalin A-like lectins/glucanases"/>
    <property type="match status" value="1"/>
</dbReference>
<evidence type="ECO:0000259" key="5">
    <source>
        <dbReference type="SMART" id="SM00560"/>
    </source>
</evidence>
<evidence type="ECO:0000256" key="3">
    <source>
        <dbReference type="SAM" id="SignalP"/>
    </source>
</evidence>
<dbReference type="HOGENOM" id="CLU_534042_0_0_10"/>
<dbReference type="InterPro" id="IPR026444">
    <property type="entry name" value="Secre_tail"/>
</dbReference>
<organism evidence="6 7">
    <name type="scientific">Owenweeksia hongkongensis (strain DSM 17368 / CIP 108786 / JCM 12287 / NRRL B-23963 / UST20020801)</name>
    <dbReference type="NCBI Taxonomy" id="926562"/>
    <lineage>
        <taxon>Bacteria</taxon>
        <taxon>Pseudomonadati</taxon>
        <taxon>Bacteroidota</taxon>
        <taxon>Flavobacteriia</taxon>
        <taxon>Flavobacteriales</taxon>
        <taxon>Owenweeksiaceae</taxon>
        <taxon>Owenweeksia</taxon>
    </lineage>
</organism>
<gene>
    <name evidence="6" type="ordered locus">Oweho_2680</name>
</gene>
<dbReference type="Gene3D" id="2.60.120.200">
    <property type="match status" value="1"/>
</dbReference>
<dbReference type="KEGG" id="oho:Oweho_2680"/>
<evidence type="ECO:0000256" key="2">
    <source>
        <dbReference type="ARBA" id="ARBA00023157"/>
    </source>
</evidence>
<dbReference type="RefSeq" id="WP_014202993.1">
    <property type="nucleotide sequence ID" value="NC_016599.1"/>
</dbReference>
<dbReference type="Pfam" id="PF18962">
    <property type="entry name" value="Por_Secre_tail"/>
    <property type="match status" value="1"/>
</dbReference>
<dbReference type="Proteomes" id="UP000005631">
    <property type="component" value="Chromosome"/>
</dbReference>
<protein>
    <recommendedName>
        <fullName evidence="8">Ig-like domain-containing protein</fullName>
    </recommendedName>
</protein>
<dbReference type="GO" id="GO:0004553">
    <property type="term" value="F:hydrolase activity, hydrolyzing O-glycosyl compounds"/>
    <property type="evidence" value="ECO:0007669"/>
    <property type="project" value="UniProtKB-ARBA"/>
</dbReference>
<evidence type="ECO:0000313" key="7">
    <source>
        <dbReference type="Proteomes" id="UP000005631"/>
    </source>
</evidence>
<keyword evidence="2" id="KW-1015">Disulfide bond</keyword>